<accession>A0A927YMR0</accession>
<sequence length="204" mass="23504">MQISFDLGTMKLNNESKSGQYVSNQLTDVVRRLKEQSTMANKEDDSKMMEKIQAKIKSGKRLTSKEETYLKEHNPELYQQYLRIRRMAEALEHQLEKADSKEEVNDIIFHALNGISDKDPYKAAIVAAMDEVIKEFKKSDGYKNLPDKKEDVTEDKIKTKKRAKDEDDKGTLGNGIDEDDDFDVMSWTPLQEVIDAMPVFNMQS</sequence>
<proteinExistence type="predicted"/>
<dbReference type="Proteomes" id="UP000766246">
    <property type="component" value="Unassembled WGS sequence"/>
</dbReference>
<organism evidence="2 3">
    <name type="scientific">Pseudobutyrivibrio ruminis</name>
    <dbReference type="NCBI Taxonomy" id="46206"/>
    <lineage>
        <taxon>Bacteria</taxon>
        <taxon>Bacillati</taxon>
        <taxon>Bacillota</taxon>
        <taxon>Clostridia</taxon>
        <taxon>Lachnospirales</taxon>
        <taxon>Lachnospiraceae</taxon>
        <taxon>Pseudobutyrivibrio</taxon>
    </lineage>
</organism>
<gene>
    <name evidence="2" type="ORF">E7272_05840</name>
</gene>
<evidence type="ECO:0000313" key="2">
    <source>
        <dbReference type="EMBL" id="MBE5919352.1"/>
    </source>
</evidence>
<comment type="caution">
    <text evidence="2">The sequence shown here is derived from an EMBL/GenBank/DDBJ whole genome shotgun (WGS) entry which is preliminary data.</text>
</comment>
<dbReference type="AlphaFoldDB" id="A0A927YMR0"/>
<evidence type="ECO:0000256" key="1">
    <source>
        <dbReference type="SAM" id="MobiDB-lite"/>
    </source>
</evidence>
<reference evidence="2" key="1">
    <citation type="submission" date="2019-04" db="EMBL/GenBank/DDBJ databases">
        <title>Evolution of Biomass-Degrading Anaerobic Consortia Revealed by Metagenomics.</title>
        <authorList>
            <person name="Peng X."/>
        </authorList>
    </citation>
    <scope>NUCLEOTIDE SEQUENCE</scope>
    <source>
        <strain evidence="2">SIG311</strain>
    </source>
</reference>
<feature type="compositionally biased region" description="Basic and acidic residues" evidence="1">
    <location>
        <begin position="143"/>
        <end position="170"/>
    </location>
</feature>
<name>A0A927YMR0_9FIRM</name>
<protein>
    <submittedName>
        <fullName evidence="2">Uncharacterized protein</fullName>
    </submittedName>
</protein>
<evidence type="ECO:0000313" key="3">
    <source>
        <dbReference type="Proteomes" id="UP000766246"/>
    </source>
</evidence>
<feature type="region of interest" description="Disordered" evidence="1">
    <location>
        <begin position="143"/>
        <end position="178"/>
    </location>
</feature>
<dbReference type="EMBL" id="SVER01000012">
    <property type="protein sequence ID" value="MBE5919352.1"/>
    <property type="molecule type" value="Genomic_DNA"/>
</dbReference>